<proteinExistence type="predicted"/>
<dbReference type="GO" id="GO:0003676">
    <property type="term" value="F:nucleic acid binding"/>
    <property type="evidence" value="ECO:0007669"/>
    <property type="project" value="InterPro"/>
</dbReference>
<name>A0A9N9WD06_9NEOP</name>
<dbReference type="PANTHER" id="PTHR47326">
    <property type="entry name" value="TRANSPOSABLE ELEMENT TC3 TRANSPOSASE-LIKE PROTEIN"/>
    <property type="match status" value="1"/>
</dbReference>
<dbReference type="OrthoDB" id="6930896at2759"/>
<gene>
    <name evidence="1" type="ORF">DIATSA_LOCUS5839</name>
</gene>
<reference evidence="1" key="2">
    <citation type="submission" date="2022-10" db="EMBL/GenBank/DDBJ databases">
        <authorList>
            <consortium name="ENA_rothamsted_submissions"/>
            <consortium name="culmorum"/>
            <person name="King R."/>
        </authorList>
    </citation>
    <scope>NUCLEOTIDE SEQUENCE</scope>
</reference>
<dbReference type="PANTHER" id="PTHR47326:SF1">
    <property type="entry name" value="HTH PSQ-TYPE DOMAIN-CONTAINING PROTEIN"/>
    <property type="match status" value="1"/>
</dbReference>
<evidence type="ECO:0000313" key="2">
    <source>
        <dbReference type="Proteomes" id="UP001153714"/>
    </source>
</evidence>
<evidence type="ECO:0000313" key="1">
    <source>
        <dbReference type="EMBL" id="CAG9787995.1"/>
    </source>
</evidence>
<accession>A0A9N9WD06</accession>
<evidence type="ECO:0008006" key="3">
    <source>
        <dbReference type="Google" id="ProtNLM"/>
    </source>
</evidence>
<dbReference type="AlphaFoldDB" id="A0A9N9WD06"/>
<dbReference type="InterPro" id="IPR036397">
    <property type="entry name" value="RNaseH_sf"/>
</dbReference>
<dbReference type="Proteomes" id="UP001153714">
    <property type="component" value="Chromosome 18"/>
</dbReference>
<organism evidence="1 2">
    <name type="scientific">Diatraea saccharalis</name>
    <name type="common">sugarcane borer</name>
    <dbReference type="NCBI Taxonomy" id="40085"/>
    <lineage>
        <taxon>Eukaryota</taxon>
        <taxon>Metazoa</taxon>
        <taxon>Ecdysozoa</taxon>
        <taxon>Arthropoda</taxon>
        <taxon>Hexapoda</taxon>
        <taxon>Insecta</taxon>
        <taxon>Pterygota</taxon>
        <taxon>Neoptera</taxon>
        <taxon>Endopterygota</taxon>
        <taxon>Lepidoptera</taxon>
        <taxon>Glossata</taxon>
        <taxon>Ditrysia</taxon>
        <taxon>Pyraloidea</taxon>
        <taxon>Crambidae</taxon>
        <taxon>Crambinae</taxon>
        <taxon>Diatraea</taxon>
    </lineage>
</organism>
<protein>
    <recommendedName>
        <fullName evidence="3">Transposase</fullName>
    </recommendedName>
</protein>
<dbReference type="Gene3D" id="3.30.420.10">
    <property type="entry name" value="Ribonuclease H-like superfamily/Ribonuclease H"/>
    <property type="match status" value="1"/>
</dbReference>
<keyword evidence="2" id="KW-1185">Reference proteome</keyword>
<reference evidence="1" key="1">
    <citation type="submission" date="2021-12" db="EMBL/GenBank/DDBJ databases">
        <authorList>
            <person name="King R."/>
        </authorList>
    </citation>
    <scope>NUCLEOTIDE SEQUENCE</scope>
</reference>
<dbReference type="EMBL" id="OU893349">
    <property type="protein sequence ID" value="CAG9787995.1"/>
    <property type="molecule type" value="Genomic_DNA"/>
</dbReference>
<sequence length="113" mass="12863">MEEPPTYCEPTKPPSLEKEFLMDIINSDRILGPVFLPNHLDAQNYLIFLRGELEDMLDDLPLSIYSSLLFQHDGTPAHFARGVREYLNIRFGRWIGRGGPVPGHGTISRHDTT</sequence>